<gene>
    <name evidence="2" type="ORF">LCGC14_2087390</name>
</gene>
<organism evidence="2">
    <name type="scientific">marine sediment metagenome</name>
    <dbReference type="NCBI Taxonomy" id="412755"/>
    <lineage>
        <taxon>unclassified sequences</taxon>
        <taxon>metagenomes</taxon>
        <taxon>ecological metagenomes</taxon>
    </lineage>
</organism>
<protein>
    <submittedName>
        <fullName evidence="2">Uncharacterized protein</fullName>
    </submittedName>
</protein>
<dbReference type="EMBL" id="LAZR01025350">
    <property type="protein sequence ID" value="KKL72185.1"/>
    <property type="molecule type" value="Genomic_DNA"/>
</dbReference>
<dbReference type="AlphaFoldDB" id="A0A0F9GRZ2"/>
<name>A0A0F9GRZ2_9ZZZZ</name>
<comment type="caution">
    <text evidence="2">The sequence shown here is derived from an EMBL/GenBank/DDBJ whole genome shotgun (WGS) entry which is preliminary data.</text>
</comment>
<feature type="region of interest" description="Disordered" evidence="1">
    <location>
        <begin position="51"/>
        <end position="77"/>
    </location>
</feature>
<evidence type="ECO:0000313" key="2">
    <source>
        <dbReference type="EMBL" id="KKL72185.1"/>
    </source>
</evidence>
<evidence type="ECO:0000256" key="1">
    <source>
        <dbReference type="SAM" id="MobiDB-lite"/>
    </source>
</evidence>
<feature type="non-terminal residue" evidence="2">
    <location>
        <position position="172"/>
    </location>
</feature>
<sequence length="172" mass="19830">MIPNWVFENALKWFNSEEYLKANPDVAADSFWGLHPLWHFISSGYAEGRTWEGDPRSPVASPPVEPEPGTNSPASHTVWVDKFSGKEKTTKFSSSGDNPQFKRFGAVAFGYWPGSDRRYVYNTKYVADGVGHVEYHPELTGRYEVRWYFRKTENRSKVSCDVRLMKNPLWTI</sequence>
<proteinExistence type="predicted"/>
<reference evidence="2" key="1">
    <citation type="journal article" date="2015" name="Nature">
        <title>Complex archaea that bridge the gap between prokaryotes and eukaryotes.</title>
        <authorList>
            <person name="Spang A."/>
            <person name="Saw J.H."/>
            <person name="Jorgensen S.L."/>
            <person name="Zaremba-Niedzwiedzka K."/>
            <person name="Martijn J."/>
            <person name="Lind A.E."/>
            <person name="van Eijk R."/>
            <person name="Schleper C."/>
            <person name="Guy L."/>
            <person name="Ettema T.J."/>
        </authorList>
    </citation>
    <scope>NUCLEOTIDE SEQUENCE</scope>
</reference>
<accession>A0A0F9GRZ2</accession>